<feature type="domain" description="PIK helical" evidence="10">
    <location>
        <begin position="1"/>
        <end position="155"/>
    </location>
</feature>
<dbReference type="Pfam" id="PF21245">
    <property type="entry name" value="PI4KB-PIK1_PIK"/>
    <property type="match status" value="1"/>
</dbReference>
<evidence type="ECO:0000256" key="5">
    <source>
        <dbReference type="ARBA" id="ARBA00036767"/>
    </source>
</evidence>
<dbReference type="SUPFAM" id="SSF56112">
    <property type="entry name" value="Protein kinase-like (PK-like)"/>
    <property type="match status" value="1"/>
</dbReference>
<dbReference type="InterPro" id="IPR011009">
    <property type="entry name" value="Kinase-like_dom_sf"/>
</dbReference>
<evidence type="ECO:0000259" key="10">
    <source>
        <dbReference type="PROSITE" id="PS51545"/>
    </source>
</evidence>
<dbReference type="EC" id="2.7.1.67" evidence="2"/>
<dbReference type="Gene3D" id="1.10.1070.11">
    <property type="entry name" value="Phosphatidylinositol 3-/4-kinase, catalytic domain"/>
    <property type="match status" value="1"/>
</dbReference>
<evidence type="ECO:0000256" key="4">
    <source>
        <dbReference type="ARBA" id="ARBA00022777"/>
    </source>
</evidence>
<dbReference type="InterPro" id="IPR057754">
    <property type="entry name" value="PI4-kinase_beta/PIK1_cat"/>
</dbReference>
<proteinExistence type="predicted"/>
<evidence type="ECO:0000313" key="12">
    <source>
        <dbReference type="Proteomes" id="UP001626550"/>
    </source>
</evidence>
<dbReference type="GO" id="GO:0004430">
    <property type="term" value="F:1-phosphatidylinositol 4-kinase activity"/>
    <property type="evidence" value="ECO:0007669"/>
    <property type="project" value="UniProtKB-EC"/>
</dbReference>
<dbReference type="SMART" id="SM00146">
    <property type="entry name" value="PI3Kc"/>
    <property type="match status" value="1"/>
</dbReference>
<dbReference type="InterPro" id="IPR000403">
    <property type="entry name" value="PI3/4_kinase_cat_dom"/>
</dbReference>
<feature type="domain" description="PI3K/PI4K catalytic" evidence="9">
    <location>
        <begin position="488"/>
        <end position="758"/>
    </location>
</feature>
<keyword evidence="3" id="KW-0808">Transferase</keyword>
<dbReference type="InterPro" id="IPR016024">
    <property type="entry name" value="ARM-type_fold"/>
</dbReference>
<dbReference type="GO" id="GO:0030867">
    <property type="term" value="C:rough endoplasmic reticulum membrane"/>
    <property type="evidence" value="ECO:0007669"/>
    <property type="project" value="UniProtKB-SubCell"/>
</dbReference>
<comment type="caution">
    <text evidence="11">The sequence shown here is derived from an EMBL/GenBank/DDBJ whole genome shotgun (WGS) entry which is preliminary data.</text>
</comment>
<evidence type="ECO:0000313" key="11">
    <source>
        <dbReference type="EMBL" id="KAL3309268.1"/>
    </source>
</evidence>
<dbReference type="PROSITE" id="PS00915">
    <property type="entry name" value="PI3_4_KINASE_1"/>
    <property type="match status" value="1"/>
</dbReference>
<comment type="subcellular location">
    <subcellularLocation>
        <location evidence="1">Mitochondrion outer membrane</location>
        <topology evidence="1">Peripheral membrane protein</topology>
    </subcellularLocation>
    <subcellularLocation>
        <location evidence="6">Rough endoplasmic reticulum membrane</location>
        <topology evidence="6">Peripheral membrane protein</topology>
    </subcellularLocation>
</comment>
<comment type="catalytic activity">
    <reaction evidence="5">
        <text>a 1,2-diacyl-sn-glycero-3-phospho-(1D-myo-inositol) + ATP = a 1,2-diacyl-sn-glycero-3-phospho-(1D-myo-inositol 4-phosphate) + ADP + H(+)</text>
        <dbReference type="Rhea" id="RHEA:19877"/>
        <dbReference type="ChEBI" id="CHEBI:15378"/>
        <dbReference type="ChEBI" id="CHEBI:30616"/>
        <dbReference type="ChEBI" id="CHEBI:57880"/>
        <dbReference type="ChEBI" id="CHEBI:58178"/>
        <dbReference type="ChEBI" id="CHEBI:456216"/>
        <dbReference type="EC" id="2.7.1.67"/>
    </reaction>
    <physiologicalReaction direction="left-to-right" evidence="5">
        <dbReference type="Rhea" id="RHEA:19878"/>
    </physiologicalReaction>
</comment>
<dbReference type="GO" id="GO:0005741">
    <property type="term" value="C:mitochondrial outer membrane"/>
    <property type="evidence" value="ECO:0007669"/>
    <property type="project" value="UniProtKB-SubCell"/>
</dbReference>
<evidence type="ECO:0000256" key="1">
    <source>
        <dbReference type="ARBA" id="ARBA00004450"/>
    </source>
</evidence>
<evidence type="ECO:0000256" key="2">
    <source>
        <dbReference type="ARBA" id="ARBA00012169"/>
    </source>
</evidence>
<evidence type="ECO:0000256" key="6">
    <source>
        <dbReference type="ARBA" id="ARBA00037860"/>
    </source>
</evidence>
<organism evidence="11 12">
    <name type="scientific">Cichlidogyrus casuarinus</name>
    <dbReference type="NCBI Taxonomy" id="1844966"/>
    <lineage>
        <taxon>Eukaryota</taxon>
        <taxon>Metazoa</taxon>
        <taxon>Spiralia</taxon>
        <taxon>Lophotrochozoa</taxon>
        <taxon>Platyhelminthes</taxon>
        <taxon>Monogenea</taxon>
        <taxon>Monopisthocotylea</taxon>
        <taxon>Dactylogyridea</taxon>
        <taxon>Ancyrocephalidae</taxon>
        <taxon>Cichlidogyrus</taxon>
    </lineage>
</organism>
<dbReference type="InterPro" id="IPR001263">
    <property type="entry name" value="PI3K_accessory_dom"/>
</dbReference>
<dbReference type="FunFam" id="1.10.1070.11:FF:000016">
    <property type="entry name" value="PIK1p Phosphatidylinositol 4-kinase"/>
    <property type="match status" value="1"/>
</dbReference>
<dbReference type="InterPro" id="IPR015433">
    <property type="entry name" value="PI3/4_kinase"/>
</dbReference>
<dbReference type="InterPro" id="IPR018936">
    <property type="entry name" value="PI3/4_kinase_CS"/>
</dbReference>
<protein>
    <recommendedName>
        <fullName evidence="7">Phosphatidylinositol 4-kinase beta</fullName>
        <ecNumber evidence="2">2.7.1.67</ecNumber>
    </recommendedName>
</protein>
<sequence>METLQSEGKLSDVEAPTCLTPTPVVKSRGSGPGLAVPATVPSALLLRLFESDLFCTDFALQYLHTSSDAGTQTYLMNKMFSFPEDEVDFYLPQLVTMCYRDDGLGAILNIYLMQRCLQSLELSMTMAWLLETHLDDQLPSLAPPPSSPTENASGTSFDFEGQDDSALCSLCCLRLRNITSCSGPFGSGQFVDAGNAAVPNSVKCLCPCHQGQAANLHPLPWHTLRSEQEFLQNMFDIAKRLALHHSKHQRTSQLSAELVSLNLKLPARVWLPVHKKRHVVLRIPPNAAVCLNSKDRAPFLVYVEILECDDIQTVQMPTASERPSRCTSMLSLAGNSDPPRLSQMESSSSLSSQMHPEMSALKAIAAPDVISFISSDSLLSEESRELTRVQLHRSRSCMFPGYAASVTEDSGRPILGPRRFNPTEGDLCEVHEQTLIADLDKQPSTSESQTRVVSASEIRKRLEEFSDQQPSGDFQADPDDPSAAVLKEPWEVKCARIQARSPWGHLPGWKLTSTIVKVGDDLRQEQMAYQLLRKLQQIWQAEGVNLWLRPLEIVATSADSGLIEPVPDTVSFHQIHRHSKLSLLDYMIREHGSLNSSRFLRARQNFVESCAAYCIVGYLFQVKDRHNGNILLDNEGHVIHIDYGFMLSSSPGRNFGFETSPFKLTMEQVAVMGGINSRHFVEYRSLILRGLVAARKHMDEICVMVDIQRQGYPRLPCFSKNGKSALQALRQRFHLTKTEEQLRQFVHMIVDQSLYSVSRRVYDNFQYYTNGIQ</sequence>
<dbReference type="PANTHER" id="PTHR10048:SF22">
    <property type="entry name" value="PHOSPHATIDYLINOSITOL 4-KINASE BETA"/>
    <property type="match status" value="1"/>
</dbReference>
<dbReference type="PROSITE" id="PS50290">
    <property type="entry name" value="PI3_4_KINASE_3"/>
    <property type="match status" value="1"/>
</dbReference>
<feature type="compositionally biased region" description="Low complexity" evidence="8">
    <location>
        <begin position="341"/>
        <end position="355"/>
    </location>
</feature>
<feature type="region of interest" description="Disordered" evidence="8">
    <location>
        <begin position="331"/>
        <end position="355"/>
    </location>
</feature>
<evidence type="ECO:0000256" key="8">
    <source>
        <dbReference type="SAM" id="MobiDB-lite"/>
    </source>
</evidence>
<dbReference type="InterPro" id="IPR036940">
    <property type="entry name" value="PI3/4_kinase_cat_sf"/>
</dbReference>
<dbReference type="AlphaFoldDB" id="A0ABD2PQD9"/>
<dbReference type="PANTHER" id="PTHR10048">
    <property type="entry name" value="PHOSPHATIDYLINOSITOL KINASE"/>
    <property type="match status" value="1"/>
</dbReference>
<evidence type="ECO:0000259" key="9">
    <source>
        <dbReference type="PROSITE" id="PS50290"/>
    </source>
</evidence>
<dbReference type="CDD" id="cd05168">
    <property type="entry name" value="PI4Kc_III_beta"/>
    <property type="match status" value="1"/>
</dbReference>
<dbReference type="Pfam" id="PF00454">
    <property type="entry name" value="PI3_PI4_kinase"/>
    <property type="match status" value="1"/>
</dbReference>
<dbReference type="Gene3D" id="1.25.40.70">
    <property type="entry name" value="Phosphatidylinositol 3-kinase, accessory domain (PIK)"/>
    <property type="match status" value="1"/>
</dbReference>
<reference evidence="11 12" key="1">
    <citation type="submission" date="2024-11" db="EMBL/GenBank/DDBJ databases">
        <title>Adaptive evolution of stress response genes in parasites aligns with host niche diversity.</title>
        <authorList>
            <person name="Hahn C."/>
            <person name="Resl P."/>
        </authorList>
    </citation>
    <scope>NUCLEOTIDE SEQUENCE [LARGE SCALE GENOMIC DNA]</scope>
    <source>
        <strain evidence="11">EGGRZ-B1_66</strain>
        <tissue evidence="11">Body</tissue>
    </source>
</reference>
<dbReference type="Proteomes" id="UP001626550">
    <property type="component" value="Unassembled WGS sequence"/>
</dbReference>
<keyword evidence="4" id="KW-0418">Kinase</keyword>
<dbReference type="SUPFAM" id="SSF48371">
    <property type="entry name" value="ARM repeat"/>
    <property type="match status" value="1"/>
</dbReference>
<dbReference type="InterPro" id="IPR049160">
    <property type="entry name" value="PI4KB-PIK1_PIK"/>
</dbReference>
<gene>
    <name evidence="11" type="primary">PI4KB_1</name>
    <name evidence="11" type="ORF">Ciccas_012186</name>
</gene>
<keyword evidence="12" id="KW-1185">Reference proteome</keyword>
<evidence type="ECO:0000256" key="3">
    <source>
        <dbReference type="ARBA" id="ARBA00022679"/>
    </source>
</evidence>
<dbReference type="EMBL" id="JBJKFK010004111">
    <property type="protein sequence ID" value="KAL3309268.1"/>
    <property type="molecule type" value="Genomic_DNA"/>
</dbReference>
<dbReference type="PROSITE" id="PS51545">
    <property type="entry name" value="PIK_HELICAL"/>
    <property type="match status" value="1"/>
</dbReference>
<name>A0ABD2PQD9_9PLAT</name>
<dbReference type="Gene3D" id="3.30.1010.10">
    <property type="entry name" value="Phosphatidylinositol 3-kinase Catalytic Subunit, Chain A, domain 4"/>
    <property type="match status" value="1"/>
</dbReference>
<evidence type="ECO:0000256" key="7">
    <source>
        <dbReference type="ARBA" id="ARBA00039877"/>
    </source>
</evidence>
<accession>A0ABD2PQD9</accession>
<dbReference type="InterPro" id="IPR042236">
    <property type="entry name" value="PI3K_accessory_sf"/>
</dbReference>